<dbReference type="Pfam" id="PF07743">
    <property type="entry name" value="HSCB_C"/>
    <property type="match status" value="1"/>
</dbReference>
<dbReference type="GO" id="GO:0001671">
    <property type="term" value="F:ATPase activator activity"/>
    <property type="evidence" value="ECO:0007669"/>
    <property type="project" value="InterPro"/>
</dbReference>
<protein>
    <recommendedName>
        <fullName evidence="4">Co-chaperone protein HscB homolog</fullName>
    </recommendedName>
</protein>
<dbReference type="InterPro" id="IPR009073">
    <property type="entry name" value="HscB_oligo_C"/>
</dbReference>
<dbReference type="InterPro" id="IPR036386">
    <property type="entry name" value="HscB_C_sf"/>
</dbReference>
<dbReference type="STRING" id="592050.SAMN05421875_11717"/>
<dbReference type="GO" id="GO:0044571">
    <property type="term" value="P:[2Fe-2S] cluster assembly"/>
    <property type="evidence" value="ECO:0007669"/>
    <property type="project" value="InterPro"/>
</dbReference>
<dbReference type="GO" id="GO:0051087">
    <property type="term" value="F:protein-folding chaperone binding"/>
    <property type="evidence" value="ECO:0007669"/>
    <property type="project" value="InterPro"/>
</dbReference>
<dbReference type="NCBIfam" id="NF002935">
    <property type="entry name" value="PRK03578.1"/>
    <property type="match status" value="1"/>
</dbReference>
<dbReference type="PANTHER" id="PTHR14021">
    <property type="entry name" value="IRON-SULFUR CLUSTER CO-CHAPERONE PROTEIN HSCB"/>
    <property type="match status" value="1"/>
</dbReference>
<dbReference type="InterPro" id="IPR001623">
    <property type="entry name" value="DnaJ_domain"/>
</dbReference>
<evidence type="ECO:0000256" key="3">
    <source>
        <dbReference type="ARBA" id="ARBA00025596"/>
    </source>
</evidence>
<organism evidence="6 7">
    <name type="scientific">Acidovorax soli</name>
    <dbReference type="NCBI Taxonomy" id="592050"/>
    <lineage>
        <taxon>Bacteria</taxon>
        <taxon>Pseudomonadati</taxon>
        <taxon>Pseudomonadota</taxon>
        <taxon>Betaproteobacteria</taxon>
        <taxon>Burkholderiales</taxon>
        <taxon>Comamonadaceae</taxon>
        <taxon>Acidovorax</taxon>
    </lineage>
</organism>
<dbReference type="PROSITE" id="PS50076">
    <property type="entry name" value="DNAJ_2"/>
    <property type="match status" value="1"/>
</dbReference>
<proteinExistence type="inferred from homology"/>
<reference evidence="7" key="1">
    <citation type="submission" date="2016-10" db="EMBL/GenBank/DDBJ databases">
        <authorList>
            <person name="Varghese N."/>
            <person name="Submissions S."/>
        </authorList>
    </citation>
    <scope>NUCLEOTIDE SEQUENCE [LARGE SCALE GENOMIC DNA]</scope>
    <source>
        <strain evidence="7">DSM 25157</strain>
    </source>
</reference>
<accession>A0A1H4C3E3</accession>
<comment type="subunit">
    <text evidence="4">Interacts with HscA and stimulates its ATPase activity.</text>
</comment>
<sequence length="174" mass="19779">MGMNLQSDDFELFGVPQCFAQNRAALDARWKELQREAHPDKFAAQGAAAQRLAMQWSVRINEAYQRLKEPMRRAAYLCELHGTPIQAEDNTAMPASFLMQQMEWRESLEEARSSAELDALDDGVQQAQSQALALCGQLIDEQKDYAAAARQVRALMFIARFADDIERRRDQLGQ</sequence>
<evidence type="ECO:0000256" key="2">
    <source>
        <dbReference type="ARBA" id="ARBA00023186"/>
    </source>
</evidence>
<keyword evidence="2 4" id="KW-0143">Chaperone</keyword>
<dbReference type="Proteomes" id="UP000199002">
    <property type="component" value="Unassembled WGS sequence"/>
</dbReference>
<gene>
    <name evidence="4" type="primary">hscB</name>
    <name evidence="6" type="ORF">SAMN05421875_11717</name>
</gene>
<dbReference type="InterPro" id="IPR004640">
    <property type="entry name" value="HscB"/>
</dbReference>
<evidence type="ECO:0000313" key="7">
    <source>
        <dbReference type="Proteomes" id="UP000199002"/>
    </source>
</evidence>
<dbReference type="HAMAP" id="MF_00682">
    <property type="entry name" value="HscB"/>
    <property type="match status" value="1"/>
</dbReference>
<dbReference type="GO" id="GO:0051259">
    <property type="term" value="P:protein complex oligomerization"/>
    <property type="evidence" value="ECO:0007669"/>
    <property type="project" value="InterPro"/>
</dbReference>
<comment type="function">
    <text evidence="3 4">Co-chaperone involved in the maturation of iron-sulfur cluster-containing proteins. Seems to help targeting proteins to be folded toward HscA.</text>
</comment>
<dbReference type="InterPro" id="IPR036869">
    <property type="entry name" value="J_dom_sf"/>
</dbReference>
<dbReference type="PANTHER" id="PTHR14021:SF15">
    <property type="entry name" value="IRON-SULFUR CLUSTER CO-CHAPERONE PROTEIN HSCB"/>
    <property type="match status" value="1"/>
</dbReference>
<dbReference type="Gene3D" id="1.20.1280.20">
    <property type="entry name" value="HscB, C-terminal domain"/>
    <property type="match status" value="1"/>
</dbReference>
<evidence type="ECO:0000256" key="4">
    <source>
        <dbReference type="HAMAP-Rule" id="MF_00682"/>
    </source>
</evidence>
<dbReference type="GO" id="GO:0006457">
    <property type="term" value="P:protein folding"/>
    <property type="evidence" value="ECO:0007669"/>
    <property type="project" value="UniProtKB-UniRule"/>
</dbReference>
<dbReference type="SUPFAM" id="SSF47144">
    <property type="entry name" value="HSC20 (HSCB), C-terminal oligomerisation domain"/>
    <property type="match status" value="1"/>
</dbReference>
<dbReference type="Gene3D" id="1.10.287.110">
    <property type="entry name" value="DnaJ domain"/>
    <property type="match status" value="1"/>
</dbReference>
<dbReference type="SUPFAM" id="SSF46565">
    <property type="entry name" value="Chaperone J-domain"/>
    <property type="match status" value="1"/>
</dbReference>
<evidence type="ECO:0000256" key="1">
    <source>
        <dbReference type="ARBA" id="ARBA00010476"/>
    </source>
</evidence>
<dbReference type="NCBIfam" id="TIGR00714">
    <property type="entry name" value="hscB"/>
    <property type="match status" value="1"/>
</dbReference>
<name>A0A1H4C3E3_9BURK</name>
<keyword evidence="7" id="KW-1185">Reference proteome</keyword>
<dbReference type="GO" id="GO:1990230">
    <property type="term" value="C:iron-sulfur cluster transfer complex"/>
    <property type="evidence" value="ECO:0007669"/>
    <property type="project" value="TreeGrafter"/>
</dbReference>
<evidence type="ECO:0000313" key="6">
    <source>
        <dbReference type="EMBL" id="SEA54899.1"/>
    </source>
</evidence>
<evidence type="ECO:0000259" key="5">
    <source>
        <dbReference type="PROSITE" id="PS50076"/>
    </source>
</evidence>
<comment type="similarity">
    <text evidence="1 4">Belongs to the HscB family.</text>
</comment>
<feature type="domain" description="J" evidence="5">
    <location>
        <begin position="8"/>
        <end position="80"/>
    </location>
</feature>
<dbReference type="EMBL" id="FNQJ01000017">
    <property type="protein sequence ID" value="SEA54899.1"/>
    <property type="molecule type" value="Genomic_DNA"/>
</dbReference>
<dbReference type="AlphaFoldDB" id="A0A1H4C3E3"/>